<dbReference type="CDD" id="cd06977">
    <property type="entry name" value="cupin_RhaR_RhaS-like_N"/>
    <property type="match status" value="1"/>
</dbReference>
<dbReference type="InterPro" id="IPR037923">
    <property type="entry name" value="HTH-like"/>
</dbReference>
<evidence type="ECO:0000259" key="7">
    <source>
        <dbReference type="PROSITE" id="PS01124"/>
    </source>
</evidence>
<dbReference type="InterPro" id="IPR018060">
    <property type="entry name" value="HTH_AraC"/>
</dbReference>
<evidence type="ECO:0000256" key="1">
    <source>
        <dbReference type="ARBA" id="ARBA00022490"/>
    </source>
</evidence>
<dbReference type="GO" id="GO:0043565">
    <property type="term" value="F:sequence-specific DNA binding"/>
    <property type="evidence" value="ECO:0007669"/>
    <property type="project" value="InterPro"/>
</dbReference>
<keyword evidence="6" id="KW-0684">Rhamnose metabolism</keyword>
<dbReference type="InterPro" id="IPR014710">
    <property type="entry name" value="RmlC-like_jellyroll"/>
</dbReference>
<dbReference type="PROSITE" id="PS01124">
    <property type="entry name" value="HTH_ARAC_FAMILY_2"/>
    <property type="match status" value="1"/>
</dbReference>
<dbReference type="Gene3D" id="2.60.120.10">
    <property type="entry name" value="Jelly Rolls"/>
    <property type="match status" value="1"/>
</dbReference>
<dbReference type="Gene3D" id="1.10.10.60">
    <property type="entry name" value="Homeodomain-like"/>
    <property type="match status" value="1"/>
</dbReference>
<keyword evidence="5" id="KW-0804">Transcription</keyword>
<evidence type="ECO:0000256" key="4">
    <source>
        <dbReference type="ARBA" id="ARBA00023125"/>
    </source>
</evidence>
<evidence type="ECO:0000313" key="9">
    <source>
        <dbReference type="Proteomes" id="UP001056890"/>
    </source>
</evidence>
<evidence type="ECO:0000256" key="2">
    <source>
        <dbReference type="ARBA" id="ARBA00022737"/>
    </source>
</evidence>
<dbReference type="SUPFAM" id="SSF46689">
    <property type="entry name" value="Homeodomain-like"/>
    <property type="match status" value="2"/>
</dbReference>
<keyword evidence="2" id="KW-0677">Repeat</keyword>
<keyword evidence="4" id="KW-0238">DNA-binding</keyword>
<protein>
    <submittedName>
        <fullName evidence="8">Helix-turn-helix domain-containing protein</fullName>
    </submittedName>
</protein>
<keyword evidence="9" id="KW-1185">Reference proteome</keyword>
<keyword evidence="1" id="KW-0963">Cytoplasm</keyword>
<dbReference type="PANTHER" id="PTHR43280:SF28">
    <property type="entry name" value="HTH-TYPE TRANSCRIPTIONAL ACTIVATOR RHAS"/>
    <property type="match status" value="1"/>
</dbReference>
<feature type="domain" description="HTH araC/xylS-type" evidence="7">
    <location>
        <begin position="180"/>
        <end position="278"/>
    </location>
</feature>
<dbReference type="EMBL" id="CP099717">
    <property type="protein sequence ID" value="USV56816.1"/>
    <property type="molecule type" value="Genomic_DNA"/>
</dbReference>
<name>A0AAE9MFP5_9GAMM</name>
<dbReference type="GO" id="GO:0003700">
    <property type="term" value="F:DNA-binding transcription factor activity"/>
    <property type="evidence" value="ECO:0007669"/>
    <property type="project" value="InterPro"/>
</dbReference>
<dbReference type="AlphaFoldDB" id="A0AAE9MFP5"/>
<keyword evidence="3" id="KW-0805">Transcription regulation</keyword>
<dbReference type="InterPro" id="IPR047220">
    <property type="entry name" value="RhaR_RhaS-like_N"/>
</dbReference>
<proteinExistence type="predicted"/>
<dbReference type="InterPro" id="IPR003313">
    <property type="entry name" value="AraC-bd"/>
</dbReference>
<reference evidence="8" key="1">
    <citation type="submission" date="2022-06" db="EMBL/GenBank/DDBJ databases">
        <title>Complete Genome of Aeromonas sp. Strain SOD01 Isolated from an Urban Freshwater Stream.</title>
        <authorList>
            <person name="Williams L.E."/>
            <person name="Brysgel T."/>
            <person name="Capestro E.M."/>
            <person name="Foltz G.V."/>
            <person name="Gardner A.E."/>
            <person name="Ingrassia J."/>
            <person name="Peterson E."/>
            <person name="Arruda J."/>
            <person name="Flaherty I."/>
            <person name="Hunt M."/>
            <person name="Pappas G."/>
            <person name="Ramsaran S."/>
            <person name="Rocha M."/>
        </authorList>
    </citation>
    <scope>NUCLEOTIDE SEQUENCE</scope>
    <source>
        <strain evidence="8">SOD01</strain>
    </source>
</reference>
<dbReference type="SUPFAM" id="SSF51215">
    <property type="entry name" value="Regulatory protein AraC"/>
    <property type="match status" value="1"/>
</dbReference>
<organism evidence="8 9">
    <name type="scientific">Aeromonas encheleia</name>
    <dbReference type="NCBI Taxonomy" id="73010"/>
    <lineage>
        <taxon>Bacteria</taxon>
        <taxon>Pseudomonadati</taxon>
        <taxon>Pseudomonadota</taxon>
        <taxon>Gammaproteobacteria</taxon>
        <taxon>Aeromonadales</taxon>
        <taxon>Aeromonadaceae</taxon>
        <taxon>Aeromonas</taxon>
    </lineage>
</organism>
<sequence length="280" mass="32236">MKSLIMFRLQQTDFFDQNRIISVLPRAPQEPFPEHCHSFHELVLIKSGCAIHITDGSAVHISRGSVFYLREDDAHMFDQMKDLCLTNVLFRPEGFHLAGDLEQMLQTSCHPGSGVLRLPAHLQAHSETLLGQIAQESDRRDACSPVMIEALFSQLAVLLWRTQQRALTGEQGEADQARLSSLISYLDENYREEIDWSELSERFTIPLRTLNRKIQEHTGLTPNNYLGRLRLCRASWLLSHTEKSVTEIAFESGFNDGNYFSSKFHHVFEATPLQYRKRYK</sequence>
<dbReference type="RefSeq" id="WP_052100909.1">
    <property type="nucleotide sequence ID" value="NZ_CP099717.1"/>
</dbReference>
<dbReference type="SMART" id="SM00342">
    <property type="entry name" value="HTH_ARAC"/>
    <property type="match status" value="1"/>
</dbReference>
<evidence type="ECO:0000256" key="6">
    <source>
        <dbReference type="ARBA" id="ARBA00023308"/>
    </source>
</evidence>
<gene>
    <name evidence="8" type="ORF">NHF51_15905</name>
</gene>
<dbReference type="Pfam" id="PF12833">
    <property type="entry name" value="HTH_18"/>
    <property type="match status" value="1"/>
</dbReference>
<accession>A0AAE9MFP5</accession>
<dbReference type="Proteomes" id="UP001056890">
    <property type="component" value="Chromosome"/>
</dbReference>
<dbReference type="Pfam" id="PF02311">
    <property type="entry name" value="AraC_binding"/>
    <property type="match status" value="1"/>
</dbReference>
<evidence type="ECO:0000256" key="5">
    <source>
        <dbReference type="ARBA" id="ARBA00023163"/>
    </source>
</evidence>
<evidence type="ECO:0000256" key="3">
    <source>
        <dbReference type="ARBA" id="ARBA00023015"/>
    </source>
</evidence>
<evidence type="ECO:0000313" key="8">
    <source>
        <dbReference type="EMBL" id="USV56816.1"/>
    </source>
</evidence>
<dbReference type="InterPro" id="IPR009057">
    <property type="entry name" value="Homeodomain-like_sf"/>
</dbReference>
<dbReference type="PANTHER" id="PTHR43280">
    <property type="entry name" value="ARAC-FAMILY TRANSCRIPTIONAL REGULATOR"/>
    <property type="match status" value="1"/>
</dbReference>